<sequence length="72" mass="8862">MKKDKKQDDTMTVTLKQGQRQTWEKLKVMRDVMIDEARKEKVSTNNPNKKRKRKRYYGKQRFEKTQEKNKKT</sequence>
<organism evidence="2">
    <name type="scientific">marine sediment metagenome</name>
    <dbReference type="NCBI Taxonomy" id="412755"/>
    <lineage>
        <taxon>unclassified sequences</taxon>
        <taxon>metagenomes</taxon>
        <taxon>ecological metagenomes</taxon>
    </lineage>
</organism>
<evidence type="ECO:0000256" key="1">
    <source>
        <dbReference type="SAM" id="MobiDB-lite"/>
    </source>
</evidence>
<feature type="region of interest" description="Disordered" evidence="1">
    <location>
        <begin position="1"/>
        <end position="20"/>
    </location>
</feature>
<reference evidence="2" key="1">
    <citation type="journal article" date="2015" name="Nature">
        <title>Complex archaea that bridge the gap between prokaryotes and eukaryotes.</title>
        <authorList>
            <person name="Spang A."/>
            <person name="Saw J.H."/>
            <person name="Jorgensen S.L."/>
            <person name="Zaremba-Niedzwiedzka K."/>
            <person name="Martijn J."/>
            <person name="Lind A.E."/>
            <person name="van Eijk R."/>
            <person name="Schleper C."/>
            <person name="Guy L."/>
            <person name="Ettema T.J."/>
        </authorList>
    </citation>
    <scope>NUCLEOTIDE SEQUENCE</scope>
</reference>
<comment type="caution">
    <text evidence="2">The sequence shown here is derived from an EMBL/GenBank/DDBJ whole genome shotgun (WGS) entry which is preliminary data.</text>
</comment>
<dbReference type="EMBL" id="LAZR01001693">
    <property type="protein sequence ID" value="KKN40629.1"/>
    <property type="molecule type" value="Genomic_DNA"/>
</dbReference>
<name>A0A0F9QDI6_9ZZZZ</name>
<gene>
    <name evidence="2" type="ORF">LCGC14_0731440</name>
</gene>
<proteinExistence type="predicted"/>
<feature type="compositionally biased region" description="Polar residues" evidence="1">
    <location>
        <begin position="10"/>
        <end position="20"/>
    </location>
</feature>
<feature type="compositionally biased region" description="Basic residues" evidence="1">
    <location>
        <begin position="48"/>
        <end position="58"/>
    </location>
</feature>
<evidence type="ECO:0000313" key="2">
    <source>
        <dbReference type="EMBL" id="KKN40629.1"/>
    </source>
</evidence>
<feature type="region of interest" description="Disordered" evidence="1">
    <location>
        <begin position="35"/>
        <end position="72"/>
    </location>
</feature>
<feature type="compositionally biased region" description="Basic and acidic residues" evidence="1">
    <location>
        <begin position="60"/>
        <end position="72"/>
    </location>
</feature>
<accession>A0A0F9QDI6</accession>
<protein>
    <submittedName>
        <fullName evidence="2">Uncharacterized protein</fullName>
    </submittedName>
</protein>
<dbReference type="AlphaFoldDB" id="A0A0F9QDI6"/>